<name>C4F8N1_9ACTN</name>
<sequence length="192" mass="19676">MIDINETTLNAACVRAAEGLVRLATERDMRVSTAESCTAGMVSSYIAGVPGASAILLGGAVTYCDDIKNHVLDVPAKTLENHTAVSGETACAMADGSRKLFGSDVAVSITGYAGPGGGSSADPVGTVYIGVATQRGTRYERHLFEGDRMSVRLQAALGALKLLAAAVVDDGVSVPLSREAPRSSTCETHASS</sequence>
<dbReference type="HOGENOM" id="CLU_030805_1_2_11"/>
<dbReference type="RefSeq" id="WP_006722647.1">
    <property type="nucleotide sequence ID" value="NZ_GG692710.1"/>
</dbReference>
<comment type="caution">
    <text evidence="2">The sequence shown here is derived from an EMBL/GenBank/DDBJ whole genome shotgun (WGS) entry which is preliminary data.</text>
</comment>
<accession>C4F8N1</accession>
<dbReference type="SUPFAM" id="SSF142433">
    <property type="entry name" value="CinA-like"/>
    <property type="match status" value="1"/>
</dbReference>
<dbReference type="Pfam" id="PF02464">
    <property type="entry name" value="CinA"/>
    <property type="match status" value="1"/>
</dbReference>
<evidence type="ECO:0000259" key="1">
    <source>
        <dbReference type="Pfam" id="PF02464"/>
    </source>
</evidence>
<feature type="domain" description="CinA C-terminal" evidence="1">
    <location>
        <begin position="17"/>
        <end position="165"/>
    </location>
</feature>
<dbReference type="NCBIfam" id="TIGR00199">
    <property type="entry name" value="PncC_domain"/>
    <property type="match status" value="1"/>
</dbReference>
<dbReference type="AlphaFoldDB" id="C4F8N1"/>
<gene>
    <name evidence="2" type="ORF">COLINT_02402</name>
</gene>
<evidence type="ECO:0000313" key="2">
    <source>
        <dbReference type="EMBL" id="EEP44903.1"/>
    </source>
</evidence>
<dbReference type="InterPro" id="IPR036653">
    <property type="entry name" value="CinA-like_C"/>
</dbReference>
<organism evidence="2 3">
    <name type="scientific">Collinsella intestinalis DSM 13280</name>
    <dbReference type="NCBI Taxonomy" id="521003"/>
    <lineage>
        <taxon>Bacteria</taxon>
        <taxon>Bacillati</taxon>
        <taxon>Actinomycetota</taxon>
        <taxon>Coriobacteriia</taxon>
        <taxon>Coriobacteriales</taxon>
        <taxon>Coriobacteriaceae</taxon>
        <taxon>Collinsella</taxon>
    </lineage>
</organism>
<proteinExistence type="predicted"/>
<dbReference type="InterPro" id="IPR008136">
    <property type="entry name" value="CinA_C"/>
</dbReference>
<dbReference type="eggNOG" id="COG1546">
    <property type="taxonomic scope" value="Bacteria"/>
</dbReference>
<dbReference type="Proteomes" id="UP000003295">
    <property type="component" value="Unassembled WGS sequence"/>
</dbReference>
<evidence type="ECO:0000313" key="3">
    <source>
        <dbReference type="Proteomes" id="UP000003295"/>
    </source>
</evidence>
<dbReference type="Gene3D" id="3.90.950.20">
    <property type="entry name" value="CinA-like"/>
    <property type="match status" value="1"/>
</dbReference>
<dbReference type="STRING" id="521003.COLINT_02402"/>
<dbReference type="EMBL" id="ABXH02000005">
    <property type="protein sequence ID" value="EEP44903.1"/>
    <property type="molecule type" value="Genomic_DNA"/>
</dbReference>
<reference evidence="2 3" key="1">
    <citation type="submission" date="2009-04" db="EMBL/GenBank/DDBJ databases">
        <authorList>
            <person name="Weinstock G."/>
            <person name="Sodergren E."/>
            <person name="Clifton S."/>
            <person name="Fulton L."/>
            <person name="Fulton B."/>
            <person name="Courtney L."/>
            <person name="Fronick C."/>
            <person name="Harrison M."/>
            <person name="Strong C."/>
            <person name="Farmer C."/>
            <person name="Delahaunty K."/>
            <person name="Markovic C."/>
            <person name="Hall O."/>
            <person name="Minx P."/>
            <person name="Tomlinson C."/>
            <person name="Mitreva M."/>
            <person name="Nelson J."/>
            <person name="Hou S."/>
            <person name="Wollam A."/>
            <person name="Pepin K.H."/>
            <person name="Johnson M."/>
            <person name="Bhonagiri V."/>
            <person name="Nash W.E."/>
            <person name="Warren W."/>
            <person name="Chinwalla A."/>
            <person name="Mardis E.R."/>
            <person name="Wilson R.K."/>
        </authorList>
    </citation>
    <scope>NUCLEOTIDE SEQUENCE [LARGE SCALE GENOMIC DNA]</scope>
    <source>
        <strain evidence="2 3">DSM 13280</strain>
    </source>
</reference>
<protein>
    <submittedName>
        <fullName evidence="2">Competence/damage-inducible domain protein CinA</fullName>
    </submittedName>
</protein>